<dbReference type="STRING" id="429728.SAMN05216456_2225"/>
<protein>
    <submittedName>
        <fullName evidence="3">Glyoxylase I family protein</fullName>
    </submittedName>
</protein>
<sequence length="140" mass="15666">MLVGFEHIGITVSDMDRAIHFYCDLLGLRLALRKPSGTGEVAFLDTGSGMLEVFSERRPVQRFRDVPVGEAGMRHMTFAVDDVDAAFAELESAGVEIAERPRDAHNREMVRRVAFVRDPDGILVELIERSPDRPDANGRR</sequence>
<dbReference type="GO" id="GO:0046491">
    <property type="term" value="P:L-methylmalonyl-CoA metabolic process"/>
    <property type="evidence" value="ECO:0007669"/>
    <property type="project" value="TreeGrafter"/>
</dbReference>
<feature type="domain" description="VOC" evidence="2">
    <location>
        <begin position="4"/>
        <end position="129"/>
    </location>
</feature>
<evidence type="ECO:0000313" key="3">
    <source>
        <dbReference type="EMBL" id="SFV35754.1"/>
    </source>
</evidence>
<dbReference type="RefSeq" id="WP_092424519.1">
    <property type="nucleotide sequence ID" value="NZ_FPCK01000002.1"/>
</dbReference>
<reference evidence="3 4" key="1">
    <citation type="submission" date="2016-10" db="EMBL/GenBank/DDBJ databases">
        <authorList>
            <person name="de Groot N.N."/>
        </authorList>
    </citation>
    <scope>NUCLEOTIDE SEQUENCE [LARGE SCALE GENOMIC DNA]</scope>
    <source>
        <strain evidence="3 4">IPL20</strain>
    </source>
</reference>
<dbReference type="PROSITE" id="PS00934">
    <property type="entry name" value="GLYOXALASE_I_1"/>
    <property type="match status" value="1"/>
</dbReference>
<dbReference type="PROSITE" id="PS51819">
    <property type="entry name" value="VOC"/>
    <property type="match status" value="1"/>
</dbReference>
<dbReference type="Gene3D" id="3.10.180.10">
    <property type="entry name" value="2,3-Dihydroxybiphenyl 1,2-Dioxygenase, domain 1"/>
    <property type="match status" value="1"/>
</dbReference>
<evidence type="ECO:0000256" key="1">
    <source>
        <dbReference type="ARBA" id="ARBA00022723"/>
    </source>
</evidence>
<dbReference type="InterPro" id="IPR018146">
    <property type="entry name" value="Glyoxalase_1_CS"/>
</dbReference>
<dbReference type="Proteomes" id="UP000199074">
    <property type="component" value="Unassembled WGS sequence"/>
</dbReference>
<dbReference type="PANTHER" id="PTHR43048">
    <property type="entry name" value="METHYLMALONYL-COA EPIMERASE"/>
    <property type="match status" value="1"/>
</dbReference>
<dbReference type="AlphaFoldDB" id="A0A1I7NM74"/>
<dbReference type="PANTHER" id="PTHR43048:SF3">
    <property type="entry name" value="METHYLMALONYL-COA EPIMERASE, MITOCHONDRIAL"/>
    <property type="match status" value="1"/>
</dbReference>
<dbReference type="InterPro" id="IPR029068">
    <property type="entry name" value="Glyas_Bleomycin-R_OHBP_Dase"/>
</dbReference>
<dbReference type="EMBL" id="FPCK01000002">
    <property type="protein sequence ID" value="SFV35754.1"/>
    <property type="molecule type" value="Genomic_DNA"/>
</dbReference>
<dbReference type="InterPro" id="IPR004360">
    <property type="entry name" value="Glyas_Fos-R_dOase_dom"/>
</dbReference>
<dbReference type="Pfam" id="PF00903">
    <property type="entry name" value="Glyoxalase"/>
    <property type="match status" value="1"/>
</dbReference>
<accession>A0A1I7NM74</accession>
<dbReference type="GO" id="GO:0004493">
    <property type="term" value="F:methylmalonyl-CoA epimerase activity"/>
    <property type="evidence" value="ECO:0007669"/>
    <property type="project" value="TreeGrafter"/>
</dbReference>
<name>A0A1I7NM74_9HYPH</name>
<gene>
    <name evidence="3" type="ORF">SAMN05216456_2225</name>
</gene>
<dbReference type="OrthoDB" id="4725692at2"/>
<evidence type="ECO:0000259" key="2">
    <source>
        <dbReference type="PROSITE" id="PS51819"/>
    </source>
</evidence>
<dbReference type="InterPro" id="IPR051785">
    <property type="entry name" value="MMCE/EMCE_epimerase"/>
</dbReference>
<dbReference type="InterPro" id="IPR037523">
    <property type="entry name" value="VOC_core"/>
</dbReference>
<dbReference type="GO" id="GO:0046872">
    <property type="term" value="F:metal ion binding"/>
    <property type="evidence" value="ECO:0007669"/>
    <property type="project" value="UniProtKB-KW"/>
</dbReference>
<keyword evidence="4" id="KW-1185">Reference proteome</keyword>
<proteinExistence type="predicted"/>
<dbReference type="GO" id="GO:0004462">
    <property type="term" value="F:lactoylglutathione lyase activity"/>
    <property type="evidence" value="ECO:0007669"/>
    <property type="project" value="InterPro"/>
</dbReference>
<evidence type="ECO:0000313" key="4">
    <source>
        <dbReference type="Proteomes" id="UP000199074"/>
    </source>
</evidence>
<keyword evidence="1" id="KW-0479">Metal-binding</keyword>
<dbReference type="SUPFAM" id="SSF54593">
    <property type="entry name" value="Glyoxalase/Bleomycin resistance protein/Dihydroxybiphenyl dioxygenase"/>
    <property type="match status" value="1"/>
</dbReference>
<organism evidence="3 4">
    <name type="scientific">Devosia crocina</name>
    <dbReference type="NCBI Taxonomy" id="429728"/>
    <lineage>
        <taxon>Bacteria</taxon>
        <taxon>Pseudomonadati</taxon>
        <taxon>Pseudomonadota</taxon>
        <taxon>Alphaproteobacteria</taxon>
        <taxon>Hyphomicrobiales</taxon>
        <taxon>Devosiaceae</taxon>
        <taxon>Devosia</taxon>
    </lineage>
</organism>